<reference evidence="1" key="1">
    <citation type="submission" date="2023-03" db="EMBL/GenBank/DDBJ databases">
        <authorList>
            <person name="Steffen K."/>
            <person name="Cardenas P."/>
        </authorList>
    </citation>
    <scope>NUCLEOTIDE SEQUENCE</scope>
</reference>
<protein>
    <submittedName>
        <fullName evidence="1">Uncharacterized protein</fullName>
    </submittedName>
</protein>
<sequence>MSTEVSALALLNCRDVNITNTLVQRSNGTGILMMNTYGNVLIDNTTVLESYLEGNSSWLVYGGSGLSIQFNPCPLTFIHEHTENANNYAHGYGSSTYTISNLLTAKNRGKATKNQNLSCGQAKFGGGAWIVLGGNTSNVNISISDSTFKDNYVESCGAGMLILIYNSSNNNRISVLGATIENNTVGSQEVGGGLQIFYSACFGGTTIPSSFPTSTLEFVSCNFDNNRAYSGGGVNIYSNELPGGDDKRAVHFINCSWTGNTASRYGAAVHIMAGVFVSGVRIHYHPIVFTDCKFVSNKIVPATFPGDNLLVQFNGGGALFSNVVPIIFDRNTTFNDSNGTALCLSSSIASFRVGPRFCFITTGETMVGQCP</sequence>
<name>A0AA35RCW8_GEOBA</name>
<gene>
    <name evidence="1" type="ORF">GBAR_LOCUS6200</name>
</gene>
<dbReference type="InterPro" id="IPR011050">
    <property type="entry name" value="Pectin_lyase_fold/virulence"/>
</dbReference>
<dbReference type="Proteomes" id="UP001174909">
    <property type="component" value="Unassembled WGS sequence"/>
</dbReference>
<proteinExistence type="predicted"/>
<keyword evidence="2" id="KW-1185">Reference proteome</keyword>
<evidence type="ECO:0000313" key="1">
    <source>
        <dbReference type="EMBL" id="CAI8009164.1"/>
    </source>
</evidence>
<accession>A0AA35RCW8</accession>
<dbReference type="EMBL" id="CASHTH010000929">
    <property type="protein sequence ID" value="CAI8009164.1"/>
    <property type="molecule type" value="Genomic_DNA"/>
</dbReference>
<evidence type="ECO:0000313" key="2">
    <source>
        <dbReference type="Proteomes" id="UP001174909"/>
    </source>
</evidence>
<dbReference type="SUPFAM" id="SSF51126">
    <property type="entry name" value="Pectin lyase-like"/>
    <property type="match status" value="1"/>
</dbReference>
<dbReference type="AlphaFoldDB" id="A0AA35RCW8"/>
<comment type="caution">
    <text evidence="1">The sequence shown here is derived from an EMBL/GenBank/DDBJ whole genome shotgun (WGS) entry which is preliminary data.</text>
</comment>
<organism evidence="1 2">
    <name type="scientific">Geodia barretti</name>
    <name type="common">Barrett's horny sponge</name>
    <dbReference type="NCBI Taxonomy" id="519541"/>
    <lineage>
        <taxon>Eukaryota</taxon>
        <taxon>Metazoa</taxon>
        <taxon>Porifera</taxon>
        <taxon>Demospongiae</taxon>
        <taxon>Heteroscleromorpha</taxon>
        <taxon>Tetractinellida</taxon>
        <taxon>Astrophorina</taxon>
        <taxon>Geodiidae</taxon>
        <taxon>Geodia</taxon>
    </lineage>
</organism>